<dbReference type="Proteomes" id="UP000050517">
    <property type="component" value="Unassembled WGS sequence"/>
</dbReference>
<dbReference type="Pfam" id="PF01370">
    <property type="entry name" value="Epimerase"/>
    <property type="match status" value="1"/>
</dbReference>
<dbReference type="Gene3D" id="3.40.50.720">
    <property type="entry name" value="NAD(P)-binding Rossmann-like Domain"/>
    <property type="match status" value="1"/>
</dbReference>
<evidence type="ECO:0000313" key="3">
    <source>
        <dbReference type="Proteomes" id="UP000050517"/>
    </source>
</evidence>
<comment type="caution">
    <text evidence="2">The sequence shown here is derived from an EMBL/GenBank/DDBJ whole genome shotgun (WGS) entry which is preliminary data.</text>
</comment>
<sequence length="192" mass="20520">MSINVLLGGNGYIGREVTRQWLKADPAAEFLVVSSSGKNELSDPRVKTIAADATSYDSLAAVLPEKFDTIVDFLGRPEKDAAALKSINYDPAMAMKRLAEERGARAMGMIGGLLGPKPFVTMKREILGELRKSTVPLVSVEPTVVYGAGRQDALAKMVPIFKFLGLFSSTFKPVTAEEVAGKLVSGLRSTAA</sequence>
<evidence type="ECO:0000259" key="1">
    <source>
        <dbReference type="Pfam" id="PF01370"/>
    </source>
</evidence>
<feature type="domain" description="NAD-dependent epimerase/dehydratase" evidence="1">
    <location>
        <begin position="6"/>
        <end position="83"/>
    </location>
</feature>
<gene>
    <name evidence="2" type="ORF">Cocul_01424</name>
</gene>
<name>A0A0Q0YQ87_9CORY</name>
<organism evidence="2 3">
    <name type="scientific">Corynebacterium oculi</name>
    <dbReference type="NCBI Taxonomy" id="1544416"/>
    <lineage>
        <taxon>Bacteria</taxon>
        <taxon>Bacillati</taxon>
        <taxon>Actinomycetota</taxon>
        <taxon>Actinomycetes</taxon>
        <taxon>Mycobacteriales</taxon>
        <taxon>Corynebacteriaceae</taxon>
        <taxon>Corynebacterium</taxon>
    </lineage>
</organism>
<evidence type="ECO:0000313" key="2">
    <source>
        <dbReference type="EMBL" id="KQB84616.1"/>
    </source>
</evidence>
<protein>
    <recommendedName>
        <fullName evidence="1">NAD-dependent epimerase/dehydratase domain-containing protein</fullName>
    </recommendedName>
</protein>
<dbReference type="PATRIC" id="fig|1544416.3.peg.1429"/>
<dbReference type="InterPro" id="IPR001509">
    <property type="entry name" value="Epimerase_deHydtase"/>
</dbReference>
<dbReference type="STRING" id="1544416.Cocul_01424"/>
<dbReference type="EMBL" id="LKST01000002">
    <property type="protein sequence ID" value="KQB84616.1"/>
    <property type="molecule type" value="Genomic_DNA"/>
</dbReference>
<proteinExistence type="predicted"/>
<reference evidence="2 3" key="1">
    <citation type="submission" date="2015-10" db="EMBL/GenBank/DDBJ databases">
        <title>Corynebacteirum lowii and Corynebacterium oculi species nova, derived from human clinical disease and and emended description of Corynebacterium mastiditis.</title>
        <authorList>
            <person name="Bernard K."/>
            <person name="Pacheco A.L."/>
            <person name="Mcdougall C."/>
            <person name="Burtx T."/>
            <person name="Weibe D."/>
            <person name="Tyler S."/>
            <person name="Olson A.B."/>
            <person name="Cnockaert M."/>
            <person name="Eguchi H."/>
            <person name="Kuwahara T."/>
            <person name="Nakayama-Imaohji H."/>
            <person name="Boudewijins M."/>
            <person name="Van Hoecke F."/>
            <person name="Bernier A.-M."/>
            <person name="Vandamme P."/>
        </authorList>
    </citation>
    <scope>NUCLEOTIDE SEQUENCE [LARGE SCALE GENOMIC DNA]</scope>
    <source>
        <strain evidence="2 3">NML 130210</strain>
    </source>
</reference>
<keyword evidence="3" id="KW-1185">Reference proteome</keyword>
<dbReference type="AlphaFoldDB" id="A0A0Q0YQ87"/>
<dbReference type="OrthoDB" id="9801785at2"/>
<dbReference type="InterPro" id="IPR036291">
    <property type="entry name" value="NAD(P)-bd_dom_sf"/>
</dbReference>
<accession>A0A0Q0YQ87</accession>
<dbReference type="RefSeq" id="WP_055122523.1">
    <property type="nucleotide sequence ID" value="NZ_LKST01000002.1"/>
</dbReference>
<dbReference type="SUPFAM" id="SSF51735">
    <property type="entry name" value="NAD(P)-binding Rossmann-fold domains"/>
    <property type="match status" value="1"/>
</dbReference>